<proteinExistence type="predicted"/>
<keyword evidence="2" id="KW-1185">Reference proteome</keyword>
<reference evidence="3" key="1">
    <citation type="submission" date="2022-11" db="UniProtKB">
        <authorList>
            <consortium name="WormBaseParasite"/>
        </authorList>
    </citation>
    <scope>IDENTIFICATION</scope>
</reference>
<accession>A0A914Z7S1</accession>
<protein>
    <submittedName>
        <fullName evidence="3">Uncharacterized protein</fullName>
    </submittedName>
</protein>
<organism evidence="2 3">
    <name type="scientific">Panagrolaimus superbus</name>
    <dbReference type="NCBI Taxonomy" id="310955"/>
    <lineage>
        <taxon>Eukaryota</taxon>
        <taxon>Metazoa</taxon>
        <taxon>Ecdysozoa</taxon>
        <taxon>Nematoda</taxon>
        <taxon>Chromadorea</taxon>
        <taxon>Rhabditida</taxon>
        <taxon>Tylenchina</taxon>
        <taxon>Panagrolaimomorpha</taxon>
        <taxon>Panagrolaimoidea</taxon>
        <taxon>Panagrolaimidae</taxon>
        <taxon>Panagrolaimus</taxon>
    </lineage>
</organism>
<evidence type="ECO:0000313" key="2">
    <source>
        <dbReference type="Proteomes" id="UP000887577"/>
    </source>
</evidence>
<evidence type="ECO:0000256" key="1">
    <source>
        <dbReference type="SAM" id="MobiDB-lite"/>
    </source>
</evidence>
<dbReference type="WBParaSite" id="PSU_v2.g8374.t1">
    <property type="protein sequence ID" value="PSU_v2.g8374.t1"/>
    <property type="gene ID" value="PSU_v2.g8374"/>
</dbReference>
<evidence type="ECO:0000313" key="3">
    <source>
        <dbReference type="WBParaSite" id="PSU_v2.g8374.t1"/>
    </source>
</evidence>
<sequence>MDRPQLRLVPQSSNGPRIVLLHPTGVPPQPSLIPRVVAQNGPRLPAPQTIPSNVPPRLDSQTPPKHLKHVRIL</sequence>
<feature type="region of interest" description="Disordered" evidence="1">
    <location>
        <begin position="46"/>
        <end position="73"/>
    </location>
</feature>
<dbReference type="Proteomes" id="UP000887577">
    <property type="component" value="Unplaced"/>
</dbReference>
<name>A0A914Z7S1_9BILA</name>
<dbReference type="AlphaFoldDB" id="A0A914Z7S1"/>